<organism evidence="1 2">
    <name type="scientific">Dentiscutata erythropus</name>
    <dbReference type="NCBI Taxonomy" id="1348616"/>
    <lineage>
        <taxon>Eukaryota</taxon>
        <taxon>Fungi</taxon>
        <taxon>Fungi incertae sedis</taxon>
        <taxon>Mucoromycota</taxon>
        <taxon>Glomeromycotina</taxon>
        <taxon>Glomeromycetes</taxon>
        <taxon>Diversisporales</taxon>
        <taxon>Gigasporaceae</taxon>
        <taxon>Dentiscutata</taxon>
    </lineage>
</organism>
<evidence type="ECO:0000313" key="2">
    <source>
        <dbReference type="Proteomes" id="UP000789405"/>
    </source>
</evidence>
<sequence length="44" mass="5099">MAQLKLFVSLSKLNLLSSNISEENIALELSDIYTKYKRQLQEIL</sequence>
<name>A0A9N8Z289_9GLOM</name>
<reference evidence="1" key="1">
    <citation type="submission" date="2021-06" db="EMBL/GenBank/DDBJ databases">
        <authorList>
            <person name="Kallberg Y."/>
            <person name="Tangrot J."/>
            <person name="Rosling A."/>
        </authorList>
    </citation>
    <scope>NUCLEOTIDE SEQUENCE</scope>
    <source>
        <strain evidence="1">MA453B</strain>
    </source>
</reference>
<dbReference type="AlphaFoldDB" id="A0A9N8Z289"/>
<accession>A0A9N8Z289</accession>
<comment type="caution">
    <text evidence="1">The sequence shown here is derived from an EMBL/GenBank/DDBJ whole genome shotgun (WGS) entry which is preliminary data.</text>
</comment>
<keyword evidence="2" id="KW-1185">Reference proteome</keyword>
<gene>
    <name evidence="1" type="ORF">DERYTH_LOCUS1124</name>
</gene>
<evidence type="ECO:0000313" key="1">
    <source>
        <dbReference type="EMBL" id="CAG8463597.1"/>
    </source>
</evidence>
<proteinExistence type="predicted"/>
<dbReference type="Proteomes" id="UP000789405">
    <property type="component" value="Unassembled WGS sequence"/>
</dbReference>
<dbReference type="EMBL" id="CAJVPY010000295">
    <property type="protein sequence ID" value="CAG8463597.1"/>
    <property type="molecule type" value="Genomic_DNA"/>
</dbReference>
<protein>
    <submittedName>
        <fullName evidence="1">8821_t:CDS:1</fullName>
    </submittedName>
</protein>